<keyword evidence="3" id="KW-1185">Reference proteome</keyword>
<feature type="compositionally biased region" description="Polar residues" evidence="1">
    <location>
        <begin position="45"/>
        <end position="60"/>
    </location>
</feature>
<comment type="caution">
    <text evidence="2">The sequence shown here is derived from an EMBL/GenBank/DDBJ whole genome shotgun (WGS) entry which is preliminary data.</text>
</comment>
<dbReference type="AlphaFoldDB" id="A0A931AY81"/>
<evidence type="ECO:0000313" key="2">
    <source>
        <dbReference type="EMBL" id="MBF8807934.1"/>
    </source>
</evidence>
<evidence type="ECO:0000256" key="1">
    <source>
        <dbReference type="SAM" id="MobiDB-lite"/>
    </source>
</evidence>
<gene>
    <name evidence="2" type="ORF">IC227_05775</name>
</gene>
<accession>A0A931AY81</accession>
<proteinExistence type="predicted"/>
<feature type="region of interest" description="Disordered" evidence="1">
    <location>
        <begin position="39"/>
        <end position="60"/>
    </location>
</feature>
<organism evidence="2 3">
    <name type="scientific">Enterococcus lacertideformus</name>
    <dbReference type="NCBI Taxonomy" id="2771493"/>
    <lineage>
        <taxon>Bacteria</taxon>
        <taxon>Bacillati</taxon>
        <taxon>Bacillota</taxon>
        <taxon>Bacilli</taxon>
        <taxon>Lactobacillales</taxon>
        <taxon>Enterococcaceae</taxon>
        <taxon>Enterococcus</taxon>
    </lineage>
</organism>
<name>A0A931AY81_9ENTE</name>
<dbReference type="Proteomes" id="UP000637757">
    <property type="component" value="Unassembled WGS sequence"/>
</dbReference>
<protein>
    <submittedName>
        <fullName evidence="2">Uncharacterized protein</fullName>
    </submittedName>
</protein>
<reference evidence="2" key="1">
    <citation type="submission" date="2020-09" db="EMBL/GenBank/DDBJ databases">
        <title>Genomic insights into the novelty and pathogenicity of a unique biofilm-forming Enterococcus sp. bacteria (Enterococcus lacertideformus) identified in reptiles.</title>
        <authorList>
            <person name="Agius J.E."/>
            <person name="Phalen D.N."/>
            <person name="Rose K."/>
            <person name="Eden J.-S."/>
        </authorList>
    </citation>
    <scope>NUCLEOTIDE SEQUENCE</scope>
    <source>
        <strain evidence="2">PHRS 0518</strain>
    </source>
</reference>
<evidence type="ECO:0000313" key="3">
    <source>
        <dbReference type="Proteomes" id="UP000637757"/>
    </source>
</evidence>
<sequence length="86" mass="9817">MEIIEKLWKEYQKNTQKVKVISIGLSLLQKQSKKVRIAKKKGQEATKQASASTNEASKNLQQTVQGQFGKKVNEAFKRQKNTLKNL</sequence>
<dbReference type="EMBL" id="JADAKE010000015">
    <property type="protein sequence ID" value="MBF8807934.1"/>
    <property type="molecule type" value="Genomic_DNA"/>
</dbReference>